<dbReference type="InterPro" id="IPR000182">
    <property type="entry name" value="GNAT_dom"/>
</dbReference>
<name>A0A367FMW1_9ACTN</name>
<gene>
    <name evidence="2" type="ORF">DQ384_13510</name>
</gene>
<proteinExistence type="predicted"/>
<accession>A0A367FMW1</accession>
<evidence type="ECO:0000313" key="2">
    <source>
        <dbReference type="EMBL" id="RCG30965.1"/>
    </source>
</evidence>
<dbReference type="PROSITE" id="PS51186">
    <property type="entry name" value="GNAT"/>
    <property type="match status" value="1"/>
</dbReference>
<comment type="caution">
    <text evidence="2">The sequence shown here is derived from an EMBL/GenBank/DDBJ whole genome shotgun (WGS) entry which is preliminary data.</text>
</comment>
<dbReference type="GO" id="GO:0016747">
    <property type="term" value="F:acyltransferase activity, transferring groups other than amino-acyl groups"/>
    <property type="evidence" value="ECO:0007669"/>
    <property type="project" value="InterPro"/>
</dbReference>
<dbReference type="PANTHER" id="PTHR43415">
    <property type="entry name" value="SPERMIDINE N(1)-ACETYLTRANSFERASE"/>
    <property type="match status" value="1"/>
</dbReference>
<dbReference type="OrthoDB" id="9814648at2"/>
<feature type="domain" description="N-acetyltransferase" evidence="1">
    <location>
        <begin position="15"/>
        <end position="173"/>
    </location>
</feature>
<evidence type="ECO:0000313" key="3">
    <source>
        <dbReference type="Proteomes" id="UP000253094"/>
    </source>
</evidence>
<dbReference type="PANTHER" id="PTHR43415:SF5">
    <property type="entry name" value="ACETYLTRANSFERASE"/>
    <property type="match status" value="1"/>
</dbReference>
<keyword evidence="2" id="KW-0808">Transferase</keyword>
<reference evidence="2 3" key="1">
    <citation type="submission" date="2018-06" db="EMBL/GenBank/DDBJ databases">
        <title>Sphaerisporangium craniellae sp. nov., isolated from a marine sponge in the South China Sea.</title>
        <authorList>
            <person name="Li L."/>
        </authorList>
    </citation>
    <scope>NUCLEOTIDE SEQUENCE [LARGE SCALE GENOMIC DNA]</scope>
    <source>
        <strain evidence="2 3">CCTCC AA 208026</strain>
    </source>
</reference>
<dbReference type="AlphaFoldDB" id="A0A367FMW1"/>
<sequence length="184" mass="19869">MGARHRCPSGGAGMITVRDFQPGDAVAIASWLDGPEALFAWSGNNGFSWPFVPDELVAGHAADPARHVLVGVDTGGSPVAHLILRPDAHNWSARVGMVLVSPASRGRGHGAAIMEAALRLAFEKLGVHRVDLGVYLHNAAAIRLYERLGFVREGVHREVTLVGGEWWSSMNMSILAHEWRPRLS</sequence>
<keyword evidence="3" id="KW-1185">Reference proteome</keyword>
<dbReference type="CDD" id="cd04301">
    <property type="entry name" value="NAT_SF"/>
    <property type="match status" value="1"/>
</dbReference>
<dbReference type="Proteomes" id="UP000253094">
    <property type="component" value="Unassembled WGS sequence"/>
</dbReference>
<dbReference type="InterPro" id="IPR016181">
    <property type="entry name" value="Acyl_CoA_acyltransferase"/>
</dbReference>
<protein>
    <submittedName>
        <fullName evidence="2">N-acetyltransferase</fullName>
    </submittedName>
</protein>
<dbReference type="SUPFAM" id="SSF55729">
    <property type="entry name" value="Acyl-CoA N-acyltransferases (Nat)"/>
    <property type="match status" value="1"/>
</dbReference>
<dbReference type="Gene3D" id="3.40.630.30">
    <property type="match status" value="1"/>
</dbReference>
<evidence type="ECO:0000259" key="1">
    <source>
        <dbReference type="PROSITE" id="PS51186"/>
    </source>
</evidence>
<dbReference type="Pfam" id="PF00583">
    <property type="entry name" value="Acetyltransf_1"/>
    <property type="match status" value="1"/>
</dbReference>
<dbReference type="EMBL" id="QOIL01000006">
    <property type="protein sequence ID" value="RCG30965.1"/>
    <property type="molecule type" value="Genomic_DNA"/>
</dbReference>
<organism evidence="2 3">
    <name type="scientific">Sphaerisporangium album</name>
    <dbReference type="NCBI Taxonomy" id="509200"/>
    <lineage>
        <taxon>Bacteria</taxon>
        <taxon>Bacillati</taxon>
        <taxon>Actinomycetota</taxon>
        <taxon>Actinomycetes</taxon>
        <taxon>Streptosporangiales</taxon>
        <taxon>Streptosporangiaceae</taxon>
        <taxon>Sphaerisporangium</taxon>
    </lineage>
</organism>